<keyword evidence="3" id="KW-0804">Transcription</keyword>
<feature type="region of interest" description="Disordered" evidence="5">
    <location>
        <begin position="1"/>
        <end position="30"/>
    </location>
</feature>
<dbReference type="InterPro" id="IPR001647">
    <property type="entry name" value="HTH_TetR"/>
</dbReference>
<evidence type="ECO:0000256" key="3">
    <source>
        <dbReference type="ARBA" id="ARBA00023163"/>
    </source>
</evidence>
<evidence type="ECO:0000256" key="2">
    <source>
        <dbReference type="ARBA" id="ARBA00023125"/>
    </source>
</evidence>
<keyword evidence="1" id="KW-0805">Transcription regulation</keyword>
<feature type="DNA-binding region" description="H-T-H motif" evidence="4">
    <location>
        <begin position="60"/>
        <end position="79"/>
    </location>
</feature>
<dbReference type="InterPro" id="IPR009057">
    <property type="entry name" value="Homeodomain-like_sf"/>
</dbReference>
<evidence type="ECO:0000256" key="4">
    <source>
        <dbReference type="PROSITE-ProRule" id="PRU00335"/>
    </source>
</evidence>
<evidence type="ECO:0000313" key="7">
    <source>
        <dbReference type="EMBL" id="PZP34611.1"/>
    </source>
</evidence>
<feature type="domain" description="HTH tetR-type" evidence="6">
    <location>
        <begin position="37"/>
        <end position="97"/>
    </location>
</feature>
<dbReference type="AlphaFoldDB" id="A0A2W5DRZ8"/>
<evidence type="ECO:0000256" key="1">
    <source>
        <dbReference type="ARBA" id="ARBA00023015"/>
    </source>
</evidence>
<organism evidence="7 8">
    <name type="scientific">Roseateles depolymerans</name>
    <dbReference type="NCBI Taxonomy" id="76731"/>
    <lineage>
        <taxon>Bacteria</taxon>
        <taxon>Pseudomonadati</taxon>
        <taxon>Pseudomonadota</taxon>
        <taxon>Betaproteobacteria</taxon>
        <taxon>Burkholderiales</taxon>
        <taxon>Sphaerotilaceae</taxon>
        <taxon>Roseateles</taxon>
    </lineage>
</organism>
<dbReference type="Pfam" id="PF00440">
    <property type="entry name" value="TetR_N"/>
    <property type="match status" value="1"/>
</dbReference>
<evidence type="ECO:0000259" key="6">
    <source>
        <dbReference type="PROSITE" id="PS50977"/>
    </source>
</evidence>
<feature type="compositionally biased region" description="Low complexity" evidence="5">
    <location>
        <begin position="8"/>
        <end position="24"/>
    </location>
</feature>
<accession>A0A2W5DRZ8</accession>
<dbReference type="GO" id="GO:0003700">
    <property type="term" value="F:DNA-binding transcription factor activity"/>
    <property type="evidence" value="ECO:0007669"/>
    <property type="project" value="TreeGrafter"/>
</dbReference>
<dbReference type="Gene3D" id="1.10.357.10">
    <property type="entry name" value="Tetracycline Repressor, domain 2"/>
    <property type="match status" value="1"/>
</dbReference>
<dbReference type="PANTHER" id="PTHR30055">
    <property type="entry name" value="HTH-TYPE TRANSCRIPTIONAL REGULATOR RUTR"/>
    <property type="match status" value="1"/>
</dbReference>
<comment type="caution">
    <text evidence="7">The sequence shown here is derived from an EMBL/GenBank/DDBJ whole genome shotgun (WGS) entry which is preliminary data.</text>
</comment>
<dbReference type="GO" id="GO:0000976">
    <property type="term" value="F:transcription cis-regulatory region binding"/>
    <property type="evidence" value="ECO:0007669"/>
    <property type="project" value="TreeGrafter"/>
</dbReference>
<proteinExistence type="predicted"/>
<dbReference type="SUPFAM" id="SSF46689">
    <property type="entry name" value="Homeodomain-like"/>
    <property type="match status" value="1"/>
</dbReference>
<gene>
    <name evidence="7" type="ORF">DI603_06580</name>
</gene>
<dbReference type="PANTHER" id="PTHR30055:SF234">
    <property type="entry name" value="HTH-TYPE TRANSCRIPTIONAL REGULATOR BETI"/>
    <property type="match status" value="1"/>
</dbReference>
<dbReference type="EMBL" id="QFOD01000004">
    <property type="protein sequence ID" value="PZP34611.1"/>
    <property type="molecule type" value="Genomic_DNA"/>
</dbReference>
<dbReference type="InterPro" id="IPR050109">
    <property type="entry name" value="HTH-type_TetR-like_transc_reg"/>
</dbReference>
<evidence type="ECO:0000313" key="8">
    <source>
        <dbReference type="Proteomes" id="UP000249633"/>
    </source>
</evidence>
<protein>
    <recommendedName>
        <fullName evidence="6">HTH tetR-type domain-containing protein</fullName>
    </recommendedName>
</protein>
<keyword evidence="2 4" id="KW-0238">DNA-binding</keyword>
<dbReference type="PROSITE" id="PS50977">
    <property type="entry name" value="HTH_TETR_2"/>
    <property type="match status" value="1"/>
</dbReference>
<evidence type="ECO:0000256" key="5">
    <source>
        <dbReference type="SAM" id="MobiDB-lite"/>
    </source>
</evidence>
<sequence length="233" mass="25302">MSSREVVGKAAAGTRTARGPAGLASRTRVRRGPTEMARLKQDLLARARHIYAGEGPEALSMRRLAQDLGLSTMALYSYFPSKHALLEALWLEVFEALRAELTDAAKGLRAPLKVMEAHLRGYLGFWEARPEQFRMIYMSTPHTAEGDAVPMKDLPVYAELLRLEGQRVAACSGRGQPPGADLLAEVSALALTKLIGYLLLVLGIPRYPLPDRDALRERVVADALSGIAEGLGG</sequence>
<dbReference type="Proteomes" id="UP000249633">
    <property type="component" value="Unassembled WGS sequence"/>
</dbReference>
<name>A0A2W5DRZ8_9BURK</name>
<reference evidence="7 8" key="1">
    <citation type="submission" date="2017-08" db="EMBL/GenBank/DDBJ databases">
        <title>Infants hospitalized years apart are colonized by the same room-sourced microbial strains.</title>
        <authorList>
            <person name="Brooks B."/>
            <person name="Olm M.R."/>
            <person name="Firek B.A."/>
            <person name="Baker R."/>
            <person name="Thomas B.C."/>
            <person name="Morowitz M.J."/>
            <person name="Banfield J.F."/>
        </authorList>
    </citation>
    <scope>NUCLEOTIDE SEQUENCE [LARGE SCALE GENOMIC DNA]</scope>
    <source>
        <strain evidence="7">S2_012_000_R2_81</strain>
    </source>
</reference>